<dbReference type="InterPro" id="IPR012677">
    <property type="entry name" value="Nucleotide-bd_a/b_plait_sf"/>
</dbReference>
<evidence type="ECO:0000313" key="2">
    <source>
        <dbReference type="Proteomes" id="UP000051530"/>
    </source>
</evidence>
<name>A0A0R0LUA1_9MICR</name>
<accession>A0A0R0LUA1</accession>
<dbReference type="InterPro" id="IPR035979">
    <property type="entry name" value="RBD_domain_sf"/>
</dbReference>
<dbReference type="Gene3D" id="3.30.70.330">
    <property type="match status" value="1"/>
</dbReference>
<dbReference type="AlphaFoldDB" id="A0A0R0LUA1"/>
<dbReference type="OrthoDB" id="439639at2759"/>
<gene>
    <name evidence="1" type="ORF">M153_1793000259</name>
</gene>
<keyword evidence="2" id="KW-1185">Reference proteome</keyword>
<reference evidence="1 2" key="1">
    <citation type="submission" date="2015-07" db="EMBL/GenBank/DDBJ databases">
        <title>The genome of Pseudoloma neurophilia, a relevant intracellular parasite of the zebrafish.</title>
        <authorList>
            <person name="Ndikumana S."/>
            <person name="Pelin A."/>
            <person name="Sanders J."/>
            <person name="Corradi N."/>
        </authorList>
    </citation>
    <scope>NUCLEOTIDE SEQUENCE [LARGE SCALE GENOMIC DNA]</scope>
    <source>
        <strain evidence="1 2">MK1</strain>
    </source>
</reference>
<sequence length="40" mass="4624">MENRSEGRVERKKRTVVLNDLPEGTSLTQLIDLFSQFGKM</sequence>
<comment type="caution">
    <text evidence="1">The sequence shown here is derived from an EMBL/GenBank/DDBJ whole genome shotgun (WGS) entry which is preliminary data.</text>
</comment>
<evidence type="ECO:0000313" key="1">
    <source>
        <dbReference type="EMBL" id="KRH92995.1"/>
    </source>
</evidence>
<protein>
    <submittedName>
        <fullName evidence="1">Uncharacterized protein</fullName>
    </submittedName>
</protein>
<dbReference type="GO" id="GO:0003676">
    <property type="term" value="F:nucleic acid binding"/>
    <property type="evidence" value="ECO:0007669"/>
    <property type="project" value="InterPro"/>
</dbReference>
<proteinExistence type="predicted"/>
<dbReference type="Proteomes" id="UP000051530">
    <property type="component" value="Unassembled WGS sequence"/>
</dbReference>
<dbReference type="EMBL" id="LGUB01000541">
    <property type="protein sequence ID" value="KRH92995.1"/>
    <property type="molecule type" value="Genomic_DNA"/>
</dbReference>
<organism evidence="1 2">
    <name type="scientific">Pseudoloma neurophilia</name>
    <dbReference type="NCBI Taxonomy" id="146866"/>
    <lineage>
        <taxon>Eukaryota</taxon>
        <taxon>Fungi</taxon>
        <taxon>Fungi incertae sedis</taxon>
        <taxon>Microsporidia</taxon>
        <taxon>Pseudoloma</taxon>
    </lineage>
</organism>
<dbReference type="SUPFAM" id="SSF54928">
    <property type="entry name" value="RNA-binding domain, RBD"/>
    <property type="match status" value="1"/>
</dbReference>
<dbReference type="VEuPathDB" id="MicrosporidiaDB:M153_1793000259"/>